<dbReference type="AlphaFoldDB" id="A0A544YL12"/>
<evidence type="ECO:0000259" key="3">
    <source>
        <dbReference type="PROSITE" id="PS50801"/>
    </source>
</evidence>
<dbReference type="PANTHER" id="PTHR33495:SF2">
    <property type="entry name" value="ANTI-SIGMA FACTOR ANTAGONIST TM_1081-RELATED"/>
    <property type="match status" value="1"/>
</dbReference>
<dbReference type="PROSITE" id="PS50801">
    <property type="entry name" value="STAS"/>
    <property type="match status" value="1"/>
</dbReference>
<dbReference type="Pfam" id="PF01740">
    <property type="entry name" value="STAS"/>
    <property type="match status" value="1"/>
</dbReference>
<comment type="caution">
    <text evidence="4">The sequence shown here is derived from an EMBL/GenBank/DDBJ whole genome shotgun (WGS) entry which is preliminary data.</text>
</comment>
<dbReference type="InterPro" id="IPR003658">
    <property type="entry name" value="Anti-sigma_ant"/>
</dbReference>
<reference evidence="4 5" key="1">
    <citation type="submission" date="2019-07" db="EMBL/GenBank/DDBJ databases">
        <title>Microbispora hainanensis DSM 45428.</title>
        <authorList>
            <person name="Thawai C."/>
        </authorList>
    </citation>
    <scope>NUCLEOTIDE SEQUENCE [LARGE SCALE GENOMIC DNA]</scope>
    <source>
        <strain evidence="4 5">DSM 45428</strain>
    </source>
</reference>
<sequence>MIGKDEMGRLHIVVGYKPPHAVLALNGELDMATAAYLDDVFTREYEAGHRKMILDVGRLTFCDSYGLRTMLRLQDRCAADGGRLVLAESRGMLARVLNLTGLERALVQFDTVERATAEC</sequence>
<gene>
    <name evidence="4" type="ORF">FLX08_29035</name>
</gene>
<protein>
    <recommendedName>
        <fullName evidence="2">Anti-sigma factor antagonist</fullName>
    </recommendedName>
</protein>
<evidence type="ECO:0000256" key="2">
    <source>
        <dbReference type="RuleBase" id="RU003749"/>
    </source>
</evidence>
<dbReference type="SUPFAM" id="SSF52091">
    <property type="entry name" value="SpoIIaa-like"/>
    <property type="match status" value="1"/>
</dbReference>
<organism evidence="4 5">
    <name type="scientific">Microbispora hainanensis</name>
    <dbReference type="NCBI Taxonomy" id="568844"/>
    <lineage>
        <taxon>Bacteria</taxon>
        <taxon>Bacillati</taxon>
        <taxon>Actinomycetota</taxon>
        <taxon>Actinomycetes</taxon>
        <taxon>Streptosporangiales</taxon>
        <taxon>Streptosporangiaceae</taxon>
        <taxon>Microbispora</taxon>
    </lineage>
</organism>
<proteinExistence type="inferred from homology"/>
<dbReference type="GO" id="GO:0043856">
    <property type="term" value="F:anti-sigma factor antagonist activity"/>
    <property type="evidence" value="ECO:0007669"/>
    <property type="project" value="InterPro"/>
</dbReference>
<dbReference type="NCBIfam" id="TIGR00377">
    <property type="entry name" value="ant_ant_sig"/>
    <property type="match status" value="1"/>
</dbReference>
<evidence type="ECO:0000313" key="5">
    <source>
        <dbReference type="Proteomes" id="UP000316541"/>
    </source>
</evidence>
<name>A0A544YL12_9ACTN</name>
<accession>A0A544YL12</accession>
<evidence type="ECO:0000256" key="1">
    <source>
        <dbReference type="ARBA" id="ARBA00009013"/>
    </source>
</evidence>
<dbReference type="InterPro" id="IPR036513">
    <property type="entry name" value="STAS_dom_sf"/>
</dbReference>
<evidence type="ECO:0000313" key="4">
    <source>
        <dbReference type="EMBL" id="TQS17464.1"/>
    </source>
</evidence>
<dbReference type="EMBL" id="VIRM01000045">
    <property type="protein sequence ID" value="TQS17464.1"/>
    <property type="molecule type" value="Genomic_DNA"/>
</dbReference>
<dbReference type="Gene3D" id="3.30.750.24">
    <property type="entry name" value="STAS domain"/>
    <property type="match status" value="1"/>
</dbReference>
<dbReference type="PANTHER" id="PTHR33495">
    <property type="entry name" value="ANTI-SIGMA FACTOR ANTAGONIST TM_1081-RELATED-RELATED"/>
    <property type="match status" value="1"/>
</dbReference>
<dbReference type="Proteomes" id="UP000316541">
    <property type="component" value="Unassembled WGS sequence"/>
</dbReference>
<dbReference type="CDD" id="cd07043">
    <property type="entry name" value="STAS_anti-anti-sigma_factors"/>
    <property type="match status" value="1"/>
</dbReference>
<feature type="domain" description="STAS" evidence="3">
    <location>
        <begin position="10"/>
        <end position="119"/>
    </location>
</feature>
<dbReference type="InterPro" id="IPR002645">
    <property type="entry name" value="STAS_dom"/>
</dbReference>
<comment type="similarity">
    <text evidence="1 2">Belongs to the anti-sigma-factor antagonist family.</text>
</comment>